<evidence type="ECO:0000313" key="1">
    <source>
        <dbReference type="EMBL" id="KAJ9178478.1"/>
    </source>
</evidence>
<accession>A0ABQ9MHZ0</accession>
<protein>
    <recommendedName>
        <fullName evidence="3">F-box domain-containing protein</fullName>
    </recommendedName>
</protein>
<reference evidence="1" key="1">
    <citation type="journal article" date="2023" name="Plant Biotechnol. J.">
        <title>Chromosome-level wild Hevea brasiliensis genome provides new tools for genomic-assisted breeding and valuable loci to elevate rubber yield.</title>
        <authorList>
            <person name="Cheng H."/>
            <person name="Song X."/>
            <person name="Hu Y."/>
            <person name="Wu T."/>
            <person name="Yang Q."/>
            <person name="An Z."/>
            <person name="Feng S."/>
            <person name="Deng Z."/>
            <person name="Wu W."/>
            <person name="Zeng X."/>
            <person name="Tu M."/>
            <person name="Wang X."/>
            <person name="Huang H."/>
        </authorList>
    </citation>
    <scope>NUCLEOTIDE SEQUENCE</scope>
    <source>
        <strain evidence="1">MT/VB/25A 57/8</strain>
    </source>
</reference>
<evidence type="ECO:0008006" key="3">
    <source>
        <dbReference type="Google" id="ProtNLM"/>
    </source>
</evidence>
<organism evidence="1 2">
    <name type="scientific">Hevea brasiliensis</name>
    <name type="common">Para rubber tree</name>
    <name type="synonym">Siphonia brasiliensis</name>
    <dbReference type="NCBI Taxonomy" id="3981"/>
    <lineage>
        <taxon>Eukaryota</taxon>
        <taxon>Viridiplantae</taxon>
        <taxon>Streptophyta</taxon>
        <taxon>Embryophyta</taxon>
        <taxon>Tracheophyta</taxon>
        <taxon>Spermatophyta</taxon>
        <taxon>Magnoliopsida</taxon>
        <taxon>eudicotyledons</taxon>
        <taxon>Gunneridae</taxon>
        <taxon>Pentapetalae</taxon>
        <taxon>rosids</taxon>
        <taxon>fabids</taxon>
        <taxon>Malpighiales</taxon>
        <taxon>Euphorbiaceae</taxon>
        <taxon>Crotonoideae</taxon>
        <taxon>Micrandreae</taxon>
        <taxon>Hevea</taxon>
    </lineage>
</organism>
<proteinExistence type="predicted"/>
<name>A0ABQ9MHZ0_HEVBR</name>
<comment type="caution">
    <text evidence="1">The sequence shown here is derived from an EMBL/GenBank/DDBJ whole genome shotgun (WGS) entry which is preliminary data.</text>
</comment>
<dbReference type="Proteomes" id="UP001174677">
    <property type="component" value="Chromosome 6"/>
</dbReference>
<keyword evidence="2" id="KW-1185">Reference proteome</keyword>
<sequence>MDHDILLSCMKRLMWRELCLTVCYVCKSWLSALLDSIVPRECVGSTLPSLESFILPKLPLGAIESISNLMPYWPNLKHAHCWPGMLKNFGNYCQNIVALSLDGAIGDTVASIIAGNFPQLKNKKLTWRFLTNKKNLHKHVEEWNEDEINKKAESIKKHLQCARKYCSICSYLYQEVSDGWISAS</sequence>
<gene>
    <name evidence="1" type="ORF">P3X46_010357</name>
</gene>
<evidence type="ECO:0000313" key="2">
    <source>
        <dbReference type="Proteomes" id="UP001174677"/>
    </source>
</evidence>
<dbReference type="EMBL" id="JARPOI010000006">
    <property type="protein sequence ID" value="KAJ9178478.1"/>
    <property type="molecule type" value="Genomic_DNA"/>
</dbReference>